<evidence type="ECO:0000313" key="1">
    <source>
        <dbReference type="EMBL" id="QEE28863.1"/>
    </source>
</evidence>
<dbReference type="InterPro" id="IPR027417">
    <property type="entry name" value="P-loop_NTPase"/>
</dbReference>
<dbReference type="KEGG" id="talb:FTW19_13160"/>
<dbReference type="RefSeq" id="WP_147648061.1">
    <property type="nucleotide sequence ID" value="NZ_CP042806.1"/>
</dbReference>
<keyword evidence="2" id="KW-1185">Reference proteome</keyword>
<dbReference type="CDD" id="cd18809">
    <property type="entry name" value="SF1_C_RecD"/>
    <property type="match status" value="1"/>
</dbReference>
<dbReference type="OrthoDB" id="1634048at2"/>
<proteinExistence type="predicted"/>
<dbReference type="Gene3D" id="3.40.50.300">
    <property type="entry name" value="P-loop containing nucleotide triphosphate hydrolases"/>
    <property type="match status" value="1"/>
</dbReference>
<reference evidence="1 2" key="1">
    <citation type="submission" date="2019-08" db="EMBL/GenBank/DDBJ databases">
        <title>Complete genome sequence of Terriglobus albidus strain ORNL.</title>
        <authorList>
            <person name="Podar M."/>
        </authorList>
    </citation>
    <scope>NUCLEOTIDE SEQUENCE [LARGE SCALE GENOMIC DNA]</scope>
    <source>
        <strain evidence="1 2">ORNL</strain>
    </source>
</reference>
<name>A0A5B9E9G8_9BACT</name>
<accession>A0A5B9E9G8</accession>
<dbReference type="AlphaFoldDB" id="A0A5B9E9G8"/>
<organism evidence="1 2">
    <name type="scientific">Terriglobus albidus</name>
    <dbReference type="NCBI Taxonomy" id="1592106"/>
    <lineage>
        <taxon>Bacteria</taxon>
        <taxon>Pseudomonadati</taxon>
        <taxon>Acidobacteriota</taxon>
        <taxon>Terriglobia</taxon>
        <taxon>Terriglobales</taxon>
        <taxon>Acidobacteriaceae</taxon>
        <taxon>Terriglobus</taxon>
    </lineage>
</organism>
<protein>
    <recommendedName>
        <fullName evidence="3">UvrD-like helicase C-terminal domain-containing protein</fullName>
    </recommendedName>
</protein>
<evidence type="ECO:0000313" key="2">
    <source>
        <dbReference type="Proteomes" id="UP000321820"/>
    </source>
</evidence>
<sequence>MDLMPFDAKLHRLASLEVSRKPPSAFGNIGALSEESGHSSFHSLSSNIESTGCLSVALDSGRTVAIDVQMMPHIDHGYAVTSHSSQGLTADRVLVDIDASGRSDLVNQRFAYVSISRGAYDAKIFTNDMGVINSCYGRQDPNSYVLHDGSRFRHEWDS</sequence>
<gene>
    <name evidence="1" type="ORF">FTW19_13160</name>
</gene>
<dbReference type="EMBL" id="CP042806">
    <property type="protein sequence ID" value="QEE28863.1"/>
    <property type="molecule type" value="Genomic_DNA"/>
</dbReference>
<dbReference type="SUPFAM" id="SSF52540">
    <property type="entry name" value="P-loop containing nucleoside triphosphate hydrolases"/>
    <property type="match status" value="1"/>
</dbReference>
<evidence type="ECO:0008006" key="3">
    <source>
        <dbReference type="Google" id="ProtNLM"/>
    </source>
</evidence>
<dbReference type="Proteomes" id="UP000321820">
    <property type="component" value="Chromosome"/>
</dbReference>